<dbReference type="Gene3D" id="3.20.20.70">
    <property type="entry name" value="Aldolase class I"/>
    <property type="match status" value="1"/>
</dbReference>
<dbReference type="CDD" id="cd04730">
    <property type="entry name" value="NPD_like"/>
    <property type="match status" value="1"/>
</dbReference>
<name>A0A8E2JYX9_9PEZI</name>
<dbReference type="PANTHER" id="PTHR32332">
    <property type="entry name" value="2-NITROPROPANE DIOXYGENASE"/>
    <property type="match status" value="1"/>
</dbReference>
<sequence>MFHTLAKSLPWTQSPLIINAPMGGFAGGELAAAVTKAGGLGMIGGVFNMNELHDHLVKATEILHAHHSLDCSKNLPVGVGLLPFISKLEEALPLITEFKPRVLWLFAAKKFEDYATWSQQVREASPDTHIWVQCGSVTAALRIVELCKPDALAMQGADAGGHGFEKGAGIVSLLPETADALQCRGLGHIPLVGAGGIADGRGTAAALALGAQGVVMGTRFLAAKETIVHRKYRAALLDAKDGGQNTVRSKIFDELRGPNIWPEAYDGRSLVTDSYTDHVNGVSIEEIRKLHNEAVKGEDAGFGENKRAVIWAGTGVGLINKVEAAADIVIQVRNAACEALQRVAKF</sequence>
<organism evidence="4 5">
    <name type="scientific">Glonium stellatum</name>
    <dbReference type="NCBI Taxonomy" id="574774"/>
    <lineage>
        <taxon>Eukaryota</taxon>
        <taxon>Fungi</taxon>
        <taxon>Dikarya</taxon>
        <taxon>Ascomycota</taxon>
        <taxon>Pezizomycotina</taxon>
        <taxon>Dothideomycetes</taxon>
        <taxon>Pleosporomycetidae</taxon>
        <taxon>Gloniales</taxon>
        <taxon>Gloniaceae</taxon>
        <taxon>Glonium</taxon>
    </lineage>
</organism>
<reference evidence="4 5" key="1">
    <citation type="journal article" date="2016" name="Nat. Commun.">
        <title>Ectomycorrhizal ecology is imprinted in the genome of the dominant symbiotic fungus Cenococcum geophilum.</title>
        <authorList>
            <consortium name="DOE Joint Genome Institute"/>
            <person name="Peter M."/>
            <person name="Kohler A."/>
            <person name="Ohm R.A."/>
            <person name="Kuo A."/>
            <person name="Krutzmann J."/>
            <person name="Morin E."/>
            <person name="Arend M."/>
            <person name="Barry K.W."/>
            <person name="Binder M."/>
            <person name="Choi C."/>
            <person name="Clum A."/>
            <person name="Copeland A."/>
            <person name="Grisel N."/>
            <person name="Haridas S."/>
            <person name="Kipfer T."/>
            <person name="LaButti K."/>
            <person name="Lindquist E."/>
            <person name="Lipzen A."/>
            <person name="Maire R."/>
            <person name="Meier B."/>
            <person name="Mihaltcheva S."/>
            <person name="Molinier V."/>
            <person name="Murat C."/>
            <person name="Poggeler S."/>
            <person name="Quandt C.A."/>
            <person name="Sperisen C."/>
            <person name="Tritt A."/>
            <person name="Tisserant E."/>
            <person name="Crous P.W."/>
            <person name="Henrissat B."/>
            <person name="Nehls U."/>
            <person name="Egli S."/>
            <person name="Spatafora J.W."/>
            <person name="Grigoriev I.V."/>
            <person name="Martin F.M."/>
        </authorList>
    </citation>
    <scope>NUCLEOTIDE SEQUENCE [LARGE SCALE GENOMIC DNA]</scope>
    <source>
        <strain evidence="4 5">CBS 207.34</strain>
    </source>
</reference>
<keyword evidence="3" id="KW-0560">Oxidoreductase</keyword>
<accession>A0A8E2JYX9</accession>
<evidence type="ECO:0000256" key="2">
    <source>
        <dbReference type="ARBA" id="ARBA00022643"/>
    </source>
</evidence>
<dbReference type="Pfam" id="PF03060">
    <property type="entry name" value="NMO"/>
    <property type="match status" value="1"/>
</dbReference>
<protein>
    <submittedName>
        <fullName evidence="4">Inosine monophosphate dehydrogenase</fullName>
    </submittedName>
</protein>
<keyword evidence="1" id="KW-0285">Flavoprotein</keyword>
<keyword evidence="5" id="KW-1185">Reference proteome</keyword>
<evidence type="ECO:0000313" key="4">
    <source>
        <dbReference type="EMBL" id="OCL14314.1"/>
    </source>
</evidence>
<dbReference type="EMBL" id="KV748589">
    <property type="protein sequence ID" value="OCL14314.1"/>
    <property type="molecule type" value="Genomic_DNA"/>
</dbReference>
<evidence type="ECO:0000313" key="5">
    <source>
        <dbReference type="Proteomes" id="UP000250140"/>
    </source>
</evidence>
<dbReference type="InterPro" id="IPR004136">
    <property type="entry name" value="NMO"/>
</dbReference>
<dbReference type="OrthoDB" id="2349068at2759"/>
<keyword evidence="2" id="KW-0288">FMN</keyword>
<gene>
    <name evidence="4" type="ORF">AOQ84DRAFT_406767</name>
</gene>
<dbReference type="AlphaFoldDB" id="A0A8E2JYX9"/>
<dbReference type="GO" id="GO:0018580">
    <property type="term" value="F:nitronate monooxygenase activity"/>
    <property type="evidence" value="ECO:0007669"/>
    <property type="project" value="InterPro"/>
</dbReference>
<dbReference type="PANTHER" id="PTHR32332:SF34">
    <property type="entry name" value="2-NITROPROPANE DIOXYGENASE FAMILY, PUTATIVE-RELATED"/>
    <property type="match status" value="1"/>
</dbReference>
<dbReference type="SUPFAM" id="SSF51412">
    <property type="entry name" value="Inosine monophosphate dehydrogenase (IMPDH)"/>
    <property type="match status" value="1"/>
</dbReference>
<dbReference type="Proteomes" id="UP000250140">
    <property type="component" value="Unassembled WGS sequence"/>
</dbReference>
<evidence type="ECO:0000256" key="1">
    <source>
        <dbReference type="ARBA" id="ARBA00022630"/>
    </source>
</evidence>
<dbReference type="InterPro" id="IPR013785">
    <property type="entry name" value="Aldolase_TIM"/>
</dbReference>
<evidence type="ECO:0000256" key="3">
    <source>
        <dbReference type="ARBA" id="ARBA00023002"/>
    </source>
</evidence>
<proteinExistence type="predicted"/>